<proteinExistence type="predicted"/>
<evidence type="ECO:0000256" key="3">
    <source>
        <dbReference type="ARBA" id="ARBA00022692"/>
    </source>
</evidence>
<feature type="transmembrane region" description="Helical" evidence="6">
    <location>
        <begin position="304"/>
        <end position="325"/>
    </location>
</feature>
<feature type="transmembrane region" description="Helical" evidence="6">
    <location>
        <begin position="331"/>
        <end position="355"/>
    </location>
</feature>
<evidence type="ECO:0000256" key="4">
    <source>
        <dbReference type="ARBA" id="ARBA00022989"/>
    </source>
</evidence>
<dbReference type="PANTHER" id="PTHR33406">
    <property type="entry name" value="MEMBRANE PROTEIN MJ1562-RELATED"/>
    <property type="match status" value="1"/>
</dbReference>
<feature type="transmembrane region" description="Helical" evidence="6">
    <location>
        <begin position="376"/>
        <end position="398"/>
    </location>
</feature>
<feature type="transmembrane region" description="Helical" evidence="6">
    <location>
        <begin position="769"/>
        <end position="787"/>
    </location>
</feature>
<evidence type="ECO:0000256" key="1">
    <source>
        <dbReference type="ARBA" id="ARBA00004651"/>
    </source>
</evidence>
<feature type="transmembrane region" description="Helical" evidence="6">
    <location>
        <begin position="865"/>
        <end position="891"/>
    </location>
</feature>
<keyword evidence="2" id="KW-1003">Cell membrane</keyword>
<gene>
    <name evidence="8" type="ORF">AMJ83_06245</name>
</gene>
<evidence type="ECO:0000313" key="8">
    <source>
        <dbReference type="EMBL" id="KPK63621.1"/>
    </source>
</evidence>
<organism evidence="8 9">
    <name type="scientific">candidate division WOR_3 bacterium SM23_42</name>
    <dbReference type="NCBI Taxonomy" id="1703779"/>
    <lineage>
        <taxon>Bacteria</taxon>
        <taxon>Bacteria division WOR-3</taxon>
    </lineage>
</organism>
<dbReference type="AlphaFoldDB" id="A0A0S8FSD3"/>
<sequence length="903" mass="101410">MRERLLRNWARFAATHPWRVIIGLLIVTVFAAISASRIRMDMRWSDMLPMNDPKAREFDKIITDYKSASTFLVVVRGEEQQIKQFADAITPQIKELTQFFDRIDYKIDKDFFSKHGFMLAEAKDLETGADMFEDLNLVPLLNNINDNFEEEYIGDEEALSTKEKETDAVRTLDGFHYWLKAMNAFISDPQSATPDLADSAVERFLYGDPYFISQDKRVLLMNLKPNFTAMDIDKDISSTDSVQAIIDRTLPDFPNVKAGISGMIPLQKDEMEHTTKDMQLSAILALVLVLLLFILTFRMWSAPILAGLNLILSIIIAAGIVGLLLGRLNMMTSMFAVILIGLGVDYSIHIISVYGERRNIDKDSVSAMQETLIRSGPGIITGALTTAAAFFALAISVTQGIKEMGIVLGIGIVCAMLTTLTSLPSILVARERFLKRVSKRPFKQPHVEFKVLGSLGRSIVTRPLVYLLVAAAITGFLLYQALNIRFDYNMLNIEPKGLATVELQDTIIEAFDLSPDFAMVTTGSVEESYAMAERLKEMPLISMVENIADYVPPEEKQLERRPYVEDIRRVLQQNKTVNHLTTHKIEELITELERLDMNIYELSQLAFIGGQDKVDEKCKSIIGDPEQEDPESFILNLVEKIRHNPQFAVEQLNNFQNYYFPNLRQKINDMANPELITLEQVPEHIKNQYINEAGDKYLVTIYPKETIWNYEALTRFDKQLETVSPKITGTPPIFLHLIRLIGRDGLNATILTVIIVILLLWLDFRSFRFAILGVIPLITGGIWMLGLMKTCGLMLNVVNVMAIPMIVGIGIDDGVHILHRYMFEGLRKTPIVLKSTGKAVLLTSLTTMAGFGSLMTASYRGWVGFGALLVTGVGACFMTTILFLPSIIGLATKGKINANTQGQ</sequence>
<keyword evidence="3 6" id="KW-0812">Transmembrane</keyword>
<dbReference type="STRING" id="1703779.AMJ83_06245"/>
<feature type="transmembrane region" description="Helical" evidence="6">
    <location>
        <begin position="839"/>
        <end position="859"/>
    </location>
</feature>
<comment type="caution">
    <text evidence="8">The sequence shown here is derived from an EMBL/GenBank/DDBJ whole genome shotgun (WGS) entry which is preliminary data.</text>
</comment>
<dbReference type="GO" id="GO:0005886">
    <property type="term" value="C:plasma membrane"/>
    <property type="evidence" value="ECO:0007669"/>
    <property type="project" value="UniProtKB-SubCell"/>
</dbReference>
<dbReference type="EMBL" id="LJUJ01000010">
    <property type="protein sequence ID" value="KPK63621.1"/>
    <property type="molecule type" value="Genomic_DNA"/>
</dbReference>
<dbReference type="Proteomes" id="UP000051373">
    <property type="component" value="Unassembled WGS sequence"/>
</dbReference>
<evidence type="ECO:0000313" key="9">
    <source>
        <dbReference type="Proteomes" id="UP000051373"/>
    </source>
</evidence>
<feature type="domain" description="Membrane transport protein MMPL" evidence="7">
    <location>
        <begin position="720"/>
        <end position="893"/>
    </location>
</feature>
<reference evidence="8 9" key="1">
    <citation type="journal article" date="2015" name="Microbiome">
        <title>Genomic resolution of linkages in carbon, nitrogen, and sulfur cycling among widespread estuary sediment bacteria.</title>
        <authorList>
            <person name="Baker B.J."/>
            <person name="Lazar C.S."/>
            <person name="Teske A.P."/>
            <person name="Dick G.J."/>
        </authorList>
    </citation>
    <scope>NUCLEOTIDE SEQUENCE [LARGE SCALE GENOMIC DNA]</scope>
    <source>
        <strain evidence="8">SM23_42</strain>
    </source>
</reference>
<feature type="transmembrane region" description="Helical" evidence="6">
    <location>
        <begin position="745"/>
        <end position="762"/>
    </location>
</feature>
<feature type="transmembrane region" description="Helical" evidence="6">
    <location>
        <begin position="404"/>
        <end position="429"/>
    </location>
</feature>
<keyword evidence="5 6" id="KW-0472">Membrane</keyword>
<protein>
    <recommendedName>
        <fullName evidence="7">Membrane transport protein MMPL domain-containing protein</fullName>
    </recommendedName>
</protein>
<name>A0A0S8FSD3_UNCW3</name>
<dbReference type="InterPro" id="IPR004869">
    <property type="entry name" value="MMPL_dom"/>
</dbReference>
<evidence type="ECO:0000259" key="7">
    <source>
        <dbReference type="Pfam" id="PF03176"/>
    </source>
</evidence>
<comment type="subcellular location">
    <subcellularLocation>
        <location evidence="1">Cell membrane</location>
        <topology evidence="1">Multi-pass membrane protein</topology>
    </subcellularLocation>
</comment>
<dbReference type="Gene3D" id="1.20.1640.10">
    <property type="entry name" value="Multidrug efflux transporter AcrB transmembrane domain"/>
    <property type="match status" value="2"/>
</dbReference>
<dbReference type="InterPro" id="IPR050545">
    <property type="entry name" value="Mycobact_MmpL"/>
</dbReference>
<feature type="transmembrane region" description="Helical" evidence="6">
    <location>
        <begin position="278"/>
        <end position="297"/>
    </location>
</feature>
<dbReference type="SUPFAM" id="SSF82866">
    <property type="entry name" value="Multidrug efflux transporter AcrB transmembrane domain"/>
    <property type="match status" value="2"/>
</dbReference>
<dbReference type="Pfam" id="PF03176">
    <property type="entry name" value="MMPL"/>
    <property type="match status" value="2"/>
</dbReference>
<evidence type="ECO:0000256" key="6">
    <source>
        <dbReference type="SAM" id="Phobius"/>
    </source>
</evidence>
<dbReference type="PANTHER" id="PTHR33406:SF13">
    <property type="entry name" value="MEMBRANE PROTEIN YDFJ"/>
    <property type="match status" value="1"/>
</dbReference>
<keyword evidence="4 6" id="KW-1133">Transmembrane helix</keyword>
<evidence type="ECO:0000256" key="5">
    <source>
        <dbReference type="ARBA" id="ARBA00023136"/>
    </source>
</evidence>
<feature type="transmembrane region" description="Helical" evidence="6">
    <location>
        <begin position="793"/>
        <end position="818"/>
    </location>
</feature>
<feature type="transmembrane region" description="Helical" evidence="6">
    <location>
        <begin position="464"/>
        <end position="482"/>
    </location>
</feature>
<feature type="domain" description="Membrane transport protein MMPL" evidence="7">
    <location>
        <begin position="200"/>
        <end position="464"/>
    </location>
</feature>
<accession>A0A0S8FSD3</accession>
<evidence type="ECO:0000256" key="2">
    <source>
        <dbReference type="ARBA" id="ARBA00022475"/>
    </source>
</evidence>